<gene>
    <name evidence="4" type="ORF">GCM10009801_62450</name>
</gene>
<feature type="domain" description="Fumarylacetoacetase-like C-terminal" evidence="3">
    <location>
        <begin position="77"/>
        <end position="281"/>
    </location>
</feature>
<sequence>MRIANLDERLVLIDPATRRAFDVETLSEGRFGPDPQTAYERWDGFRAFASAADLGSIEGEPLDEDRLGPPVPAPRQIFAIGLNYRDHADESGFDVPAEPMVFTKFPASLTGPRATVTLPPGGHVDWEAEVVAVIGREAYRVTAGEAWPHVAGLTVGQDLSERITQMAATPPQFALGKSFPGFGPVGPWVVTVDEFDDPDDLALDCRLNGEEVQKGRTRDLVFTVPELIHRLSKVTPLLPGDLLFTGTPSGVGMGRSPQRWLADGDTLVSSVTGIGELRQRFVAA</sequence>
<keyword evidence="5" id="KW-1185">Reference proteome</keyword>
<keyword evidence="4" id="KW-0378">Hydrolase</keyword>
<dbReference type="Gene3D" id="3.90.850.10">
    <property type="entry name" value="Fumarylacetoacetase-like, C-terminal domain"/>
    <property type="match status" value="1"/>
</dbReference>
<evidence type="ECO:0000256" key="2">
    <source>
        <dbReference type="ARBA" id="ARBA00022723"/>
    </source>
</evidence>
<proteinExistence type="inferred from homology"/>
<reference evidence="5" key="1">
    <citation type="journal article" date="2019" name="Int. J. Syst. Evol. Microbiol.">
        <title>The Global Catalogue of Microorganisms (GCM) 10K type strain sequencing project: providing services to taxonomists for standard genome sequencing and annotation.</title>
        <authorList>
            <consortium name="The Broad Institute Genomics Platform"/>
            <consortium name="The Broad Institute Genome Sequencing Center for Infectious Disease"/>
            <person name="Wu L."/>
            <person name="Ma J."/>
        </authorList>
    </citation>
    <scope>NUCLEOTIDE SEQUENCE [LARGE SCALE GENOMIC DNA]</scope>
    <source>
        <strain evidence="5">JCM 15478</strain>
    </source>
</reference>
<dbReference type="Proteomes" id="UP001500016">
    <property type="component" value="Unassembled WGS sequence"/>
</dbReference>
<evidence type="ECO:0000256" key="1">
    <source>
        <dbReference type="ARBA" id="ARBA00010211"/>
    </source>
</evidence>
<protein>
    <submittedName>
        <fullName evidence="4">Fumarylacetoacetate hydrolase family protein</fullName>
    </submittedName>
</protein>
<dbReference type="InterPro" id="IPR011234">
    <property type="entry name" value="Fumarylacetoacetase-like_C"/>
</dbReference>
<dbReference type="InterPro" id="IPR051121">
    <property type="entry name" value="FAH"/>
</dbReference>
<dbReference type="PANTHER" id="PTHR42796">
    <property type="entry name" value="FUMARYLACETOACETATE HYDROLASE DOMAIN-CONTAINING PROTEIN 2A-RELATED"/>
    <property type="match status" value="1"/>
</dbReference>
<dbReference type="GO" id="GO:0016787">
    <property type="term" value="F:hydrolase activity"/>
    <property type="evidence" value="ECO:0007669"/>
    <property type="project" value="UniProtKB-KW"/>
</dbReference>
<evidence type="ECO:0000313" key="4">
    <source>
        <dbReference type="EMBL" id="GAA2094437.1"/>
    </source>
</evidence>
<dbReference type="InterPro" id="IPR036663">
    <property type="entry name" value="Fumarylacetoacetase_C_sf"/>
</dbReference>
<name>A0ABP5I9Q6_9ACTN</name>
<dbReference type="SUPFAM" id="SSF56529">
    <property type="entry name" value="FAH"/>
    <property type="match status" value="1"/>
</dbReference>
<dbReference type="Pfam" id="PF01557">
    <property type="entry name" value="FAA_hydrolase"/>
    <property type="match status" value="1"/>
</dbReference>
<evidence type="ECO:0000313" key="5">
    <source>
        <dbReference type="Proteomes" id="UP001500016"/>
    </source>
</evidence>
<accession>A0ABP5I9Q6</accession>
<comment type="caution">
    <text evidence="4">The sequence shown here is derived from an EMBL/GenBank/DDBJ whole genome shotgun (WGS) entry which is preliminary data.</text>
</comment>
<dbReference type="PANTHER" id="PTHR42796:SF4">
    <property type="entry name" value="FUMARYLACETOACETATE HYDROLASE DOMAIN-CONTAINING PROTEIN 2A"/>
    <property type="match status" value="1"/>
</dbReference>
<organism evidence="4 5">
    <name type="scientific">Streptomyces albiaxialis</name>
    <dbReference type="NCBI Taxonomy" id="329523"/>
    <lineage>
        <taxon>Bacteria</taxon>
        <taxon>Bacillati</taxon>
        <taxon>Actinomycetota</taxon>
        <taxon>Actinomycetes</taxon>
        <taxon>Kitasatosporales</taxon>
        <taxon>Streptomycetaceae</taxon>
        <taxon>Streptomyces</taxon>
    </lineage>
</organism>
<comment type="similarity">
    <text evidence="1">Belongs to the FAH family.</text>
</comment>
<evidence type="ECO:0000259" key="3">
    <source>
        <dbReference type="Pfam" id="PF01557"/>
    </source>
</evidence>
<dbReference type="RefSeq" id="WP_344532934.1">
    <property type="nucleotide sequence ID" value="NZ_BAAAPE010000015.1"/>
</dbReference>
<dbReference type="EMBL" id="BAAAPE010000015">
    <property type="protein sequence ID" value="GAA2094437.1"/>
    <property type="molecule type" value="Genomic_DNA"/>
</dbReference>
<keyword evidence="2" id="KW-0479">Metal-binding</keyword>